<dbReference type="PROSITE" id="PS50935">
    <property type="entry name" value="SSB"/>
    <property type="match status" value="2"/>
</dbReference>
<dbReference type="InterPro" id="IPR012340">
    <property type="entry name" value="NA-bd_OB-fold"/>
</dbReference>
<accession>A0A926FBE8</accession>
<dbReference type="NCBIfam" id="NF004476">
    <property type="entry name" value="PRK05813.1"/>
    <property type="match status" value="1"/>
</dbReference>
<dbReference type="Proteomes" id="UP000647416">
    <property type="component" value="Unassembled WGS sequence"/>
</dbReference>
<evidence type="ECO:0000313" key="3">
    <source>
        <dbReference type="EMBL" id="MBC8596192.1"/>
    </source>
</evidence>
<keyword evidence="4" id="KW-1185">Reference proteome</keyword>
<name>A0A926FBE8_9FIRM</name>
<organism evidence="3 4">
    <name type="scientific">Qingrenia yutianensis</name>
    <dbReference type="NCBI Taxonomy" id="2763676"/>
    <lineage>
        <taxon>Bacteria</taxon>
        <taxon>Bacillati</taxon>
        <taxon>Bacillota</taxon>
        <taxon>Clostridia</taxon>
        <taxon>Eubacteriales</taxon>
        <taxon>Oscillospiraceae</taxon>
        <taxon>Qingrenia</taxon>
    </lineage>
</organism>
<dbReference type="AlphaFoldDB" id="A0A926FBE8"/>
<evidence type="ECO:0000256" key="2">
    <source>
        <dbReference type="PROSITE-ProRule" id="PRU00252"/>
    </source>
</evidence>
<dbReference type="SUPFAM" id="SSF50249">
    <property type="entry name" value="Nucleic acid-binding proteins"/>
    <property type="match status" value="1"/>
</dbReference>
<keyword evidence="1 2" id="KW-0238">DNA-binding</keyword>
<reference evidence="3" key="1">
    <citation type="submission" date="2020-08" db="EMBL/GenBank/DDBJ databases">
        <title>Genome public.</title>
        <authorList>
            <person name="Liu C."/>
            <person name="Sun Q."/>
        </authorList>
    </citation>
    <scope>NUCLEOTIDE SEQUENCE</scope>
    <source>
        <strain evidence="3">NSJ-50</strain>
    </source>
</reference>
<dbReference type="RefSeq" id="WP_262431817.1">
    <property type="nucleotide sequence ID" value="NZ_JACRTE010000004.1"/>
</dbReference>
<dbReference type="InterPro" id="IPR000424">
    <property type="entry name" value="Primosome_PriB/ssb"/>
</dbReference>
<dbReference type="GO" id="GO:0003697">
    <property type="term" value="F:single-stranded DNA binding"/>
    <property type="evidence" value="ECO:0007669"/>
    <property type="project" value="InterPro"/>
</dbReference>
<dbReference type="EMBL" id="JACRTE010000004">
    <property type="protein sequence ID" value="MBC8596192.1"/>
    <property type="molecule type" value="Genomic_DNA"/>
</dbReference>
<evidence type="ECO:0000313" key="4">
    <source>
        <dbReference type="Proteomes" id="UP000647416"/>
    </source>
</evidence>
<protein>
    <submittedName>
        <fullName evidence="3">Single-stranded DNA-binding protein</fullName>
    </submittedName>
</protein>
<proteinExistence type="predicted"/>
<gene>
    <name evidence="3" type="ORF">H8706_04820</name>
</gene>
<evidence type="ECO:0000256" key="1">
    <source>
        <dbReference type="ARBA" id="ARBA00023125"/>
    </source>
</evidence>
<comment type="caution">
    <text evidence="3">The sequence shown here is derived from an EMBL/GenBank/DDBJ whole genome shotgun (WGS) entry which is preliminary data.</text>
</comment>
<dbReference type="Gene3D" id="2.40.50.140">
    <property type="entry name" value="Nucleic acid-binding proteins"/>
    <property type="match status" value="2"/>
</dbReference>
<sequence length="217" mass="24566">MLDNVNVNNEVHLAGTIVSALSFSHEVYGERFLTFCLKVPRLSDISDYINVTVSERLIKAMDLSAGTSVEIDGQFRSYNNYSSTGNRLLLTVFARDIALCADDDFKNPNYIYLNGFICKAPVYRITPFGREITDILLAVNRAYNKSDYMPCIAWGRNARFSGNLAVGDNIKIWGRIQSREYQKKISEEETVTKTAFEISISKMEVIQKDEKSDSEIV</sequence>
<dbReference type="Pfam" id="PF00436">
    <property type="entry name" value="SSB"/>
    <property type="match status" value="1"/>
</dbReference>